<dbReference type="Pfam" id="PF01636">
    <property type="entry name" value="APH"/>
    <property type="match status" value="1"/>
</dbReference>
<dbReference type="Gene3D" id="3.30.200.20">
    <property type="entry name" value="Phosphorylase Kinase, domain 1"/>
    <property type="match status" value="1"/>
</dbReference>
<keyword evidence="3" id="KW-1185">Reference proteome</keyword>
<gene>
    <name evidence="2" type="ORF">SCHPADRAFT_895524</name>
</gene>
<dbReference type="AlphaFoldDB" id="A0A0H2R4R9"/>
<dbReference type="PANTHER" id="PTHR21310">
    <property type="entry name" value="AMINOGLYCOSIDE PHOSPHOTRANSFERASE-RELATED-RELATED"/>
    <property type="match status" value="1"/>
</dbReference>
<dbReference type="InterPro" id="IPR051678">
    <property type="entry name" value="AGP_Transferase"/>
</dbReference>
<evidence type="ECO:0000313" key="3">
    <source>
        <dbReference type="Proteomes" id="UP000053477"/>
    </source>
</evidence>
<dbReference type="Proteomes" id="UP000053477">
    <property type="component" value="Unassembled WGS sequence"/>
</dbReference>
<dbReference type="PANTHER" id="PTHR21310:SF13">
    <property type="entry name" value="AMINOGLYCOSIDE PHOSPHOTRANSFERASE DOMAIN-CONTAINING PROTEIN"/>
    <property type="match status" value="1"/>
</dbReference>
<dbReference type="OrthoDB" id="10003767at2759"/>
<evidence type="ECO:0000259" key="1">
    <source>
        <dbReference type="Pfam" id="PF01636"/>
    </source>
</evidence>
<name>A0A0H2R4R9_9AGAM</name>
<dbReference type="STRING" id="27342.A0A0H2R4R9"/>
<proteinExistence type="predicted"/>
<reference evidence="2 3" key="1">
    <citation type="submission" date="2015-04" db="EMBL/GenBank/DDBJ databases">
        <title>Complete genome sequence of Schizopora paradoxa KUC8140, a cosmopolitan wood degrader in East Asia.</title>
        <authorList>
            <consortium name="DOE Joint Genome Institute"/>
            <person name="Min B."/>
            <person name="Park H."/>
            <person name="Jang Y."/>
            <person name="Kim J.-J."/>
            <person name="Kim K.H."/>
            <person name="Pangilinan J."/>
            <person name="Lipzen A."/>
            <person name="Riley R."/>
            <person name="Grigoriev I.V."/>
            <person name="Spatafora J.W."/>
            <person name="Choi I.-G."/>
        </authorList>
    </citation>
    <scope>NUCLEOTIDE SEQUENCE [LARGE SCALE GENOMIC DNA]</scope>
    <source>
        <strain evidence="2 3">KUC8140</strain>
    </source>
</reference>
<feature type="domain" description="Aminoglycoside phosphotransferase" evidence="1">
    <location>
        <begin position="65"/>
        <end position="307"/>
    </location>
</feature>
<sequence>MTDDLLSVFDYDEEEGTVPDRFNLTALISEANRIFSPKRCFPTKIGEGGFHKVYDIKTIEGEDMGVVARVACPAFPKDKMESEVATLRYIAEKTSVPVPTVIYWNSDAANAVGAEYMFMSKVPGVSATSIWSDLPLNKKKNMIRHVAQNLYKLWLLRFDVIGSLYLDKDGSDFSVGPIVENHFVHKCDGAFRVSEPIDLSEFRGPFTSITSYLQSGLCSELKLYAERREDLVIGADDESACVEYGRTATEKAVELCRLYPGDKPLTNDNKEPISLVLQDFRLANIMIDPDTGDLNAFIDLEFAFSAPCWICAEVPQWLQDEKADVKDSVARMYYNLYGEGKGRHRPANTDIVDNREEAILLKEFMDTMRGLDKDGTWYTAYNAGKPYREFTMKLTHFIGAWGRLGFGLWVESTLRWMREHPGDEVPSDVECIYPDLKERWPRMI</sequence>
<dbReference type="InParanoid" id="A0A0H2R4R9"/>
<dbReference type="InterPro" id="IPR002575">
    <property type="entry name" value="Aminoglycoside_PTrfase"/>
</dbReference>
<dbReference type="EMBL" id="KQ086215">
    <property type="protein sequence ID" value="KLO06342.1"/>
    <property type="molecule type" value="Genomic_DNA"/>
</dbReference>
<dbReference type="SUPFAM" id="SSF56112">
    <property type="entry name" value="Protein kinase-like (PK-like)"/>
    <property type="match status" value="1"/>
</dbReference>
<protein>
    <recommendedName>
        <fullName evidence="1">Aminoglycoside phosphotransferase domain-containing protein</fullName>
    </recommendedName>
</protein>
<dbReference type="InterPro" id="IPR011009">
    <property type="entry name" value="Kinase-like_dom_sf"/>
</dbReference>
<evidence type="ECO:0000313" key="2">
    <source>
        <dbReference type="EMBL" id="KLO06342.1"/>
    </source>
</evidence>
<accession>A0A0H2R4R9</accession>
<organism evidence="2 3">
    <name type="scientific">Schizopora paradoxa</name>
    <dbReference type="NCBI Taxonomy" id="27342"/>
    <lineage>
        <taxon>Eukaryota</taxon>
        <taxon>Fungi</taxon>
        <taxon>Dikarya</taxon>
        <taxon>Basidiomycota</taxon>
        <taxon>Agaricomycotina</taxon>
        <taxon>Agaricomycetes</taxon>
        <taxon>Hymenochaetales</taxon>
        <taxon>Schizoporaceae</taxon>
        <taxon>Schizopora</taxon>
    </lineage>
</organism>